<keyword evidence="10" id="KW-0496">Mitochondrion</keyword>
<evidence type="ECO:0000256" key="6">
    <source>
        <dbReference type="ARBA" id="ARBA00022692"/>
    </source>
</evidence>
<gene>
    <name evidence="16" type="primary">LOC109464617</name>
</gene>
<evidence type="ECO:0000256" key="4">
    <source>
        <dbReference type="ARBA" id="ARBA00022448"/>
    </source>
</evidence>
<dbReference type="InterPro" id="IPR009866">
    <property type="entry name" value="NADH_UbQ_OxRdtase_NDUFB4_su"/>
</dbReference>
<evidence type="ECO:0000256" key="7">
    <source>
        <dbReference type="ARBA" id="ARBA00022792"/>
    </source>
</evidence>
<dbReference type="RefSeq" id="XP_019617189.1">
    <property type="nucleotide sequence ID" value="XM_019761630.1"/>
</dbReference>
<keyword evidence="8" id="KW-0249">Electron transport</keyword>
<evidence type="ECO:0000313" key="16">
    <source>
        <dbReference type="RefSeq" id="XP_019617189.1"/>
    </source>
</evidence>
<feature type="transmembrane region" description="Helical" evidence="14">
    <location>
        <begin position="80"/>
        <end position="99"/>
    </location>
</feature>
<comment type="similarity">
    <text evidence="2">Belongs to the complex I NDUFB4 subunit family.</text>
</comment>
<keyword evidence="4" id="KW-0813">Transport</keyword>
<evidence type="ECO:0000256" key="2">
    <source>
        <dbReference type="ARBA" id="ARBA00007260"/>
    </source>
</evidence>
<evidence type="ECO:0000256" key="1">
    <source>
        <dbReference type="ARBA" id="ARBA00004434"/>
    </source>
</evidence>
<evidence type="ECO:0000256" key="13">
    <source>
        <dbReference type="ARBA" id="ARBA00030987"/>
    </source>
</evidence>
<keyword evidence="11 14" id="KW-0472">Membrane</keyword>
<accession>A0A6P4Y4A2</accession>
<evidence type="ECO:0000256" key="12">
    <source>
        <dbReference type="ARBA" id="ARBA00030212"/>
    </source>
</evidence>
<evidence type="ECO:0000256" key="11">
    <source>
        <dbReference type="ARBA" id="ARBA00023136"/>
    </source>
</evidence>
<evidence type="ECO:0000256" key="3">
    <source>
        <dbReference type="ARBA" id="ARBA00018681"/>
    </source>
</evidence>
<dbReference type="OrthoDB" id="5818798at2759"/>
<evidence type="ECO:0000313" key="15">
    <source>
        <dbReference type="Proteomes" id="UP000515135"/>
    </source>
</evidence>
<dbReference type="KEGG" id="bbel:109464617"/>
<dbReference type="GeneID" id="109464617"/>
<evidence type="ECO:0000256" key="8">
    <source>
        <dbReference type="ARBA" id="ARBA00022982"/>
    </source>
</evidence>
<dbReference type="GO" id="GO:0005743">
    <property type="term" value="C:mitochondrial inner membrane"/>
    <property type="evidence" value="ECO:0007669"/>
    <property type="project" value="UniProtKB-SubCell"/>
</dbReference>
<dbReference type="Pfam" id="PF07225">
    <property type="entry name" value="NDUF_B4"/>
    <property type="match status" value="1"/>
</dbReference>
<evidence type="ECO:0000256" key="5">
    <source>
        <dbReference type="ARBA" id="ARBA00022660"/>
    </source>
</evidence>
<reference evidence="16" key="1">
    <citation type="submission" date="2025-08" db="UniProtKB">
        <authorList>
            <consortium name="RefSeq"/>
        </authorList>
    </citation>
    <scope>IDENTIFICATION</scope>
    <source>
        <tissue evidence="16">Gonad</tissue>
    </source>
</reference>
<dbReference type="PANTHER" id="PTHR15469">
    <property type="entry name" value="NADH-UBIQUINONE OXIDOREDUCTASE B15 SUBUNIT"/>
    <property type="match status" value="1"/>
</dbReference>
<evidence type="ECO:0000256" key="9">
    <source>
        <dbReference type="ARBA" id="ARBA00022989"/>
    </source>
</evidence>
<evidence type="ECO:0000256" key="10">
    <source>
        <dbReference type="ARBA" id="ARBA00023128"/>
    </source>
</evidence>
<proteinExistence type="inferred from homology"/>
<dbReference type="Proteomes" id="UP000515135">
    <property type="component" value="Unplaced"/>
</dbReference>
<keyword evidence="7" id="KW-0999">Mitochondrion inner membrane</keyword>
<keyword evidence="6 14" id="KW-0812">Transmembrane</keyword>
<organism evidence="15 16">
    <name type="scientific">Branchiostoma belcheri</name>
    <name type="common">Amphioxus</name>
    <dbReference type="NCBI Taxonomy" id="7741"/>
    <lineage>
        <taxon>Eukaryota</taxon>
        <taxon>Metazoa</taxon>
        <taxon>Chordata</taxon>
        <taxon>Cephalochordata</taxon>
        <taxon>Leptocardii</taxon>
        <taxon>Amphioxiformes</taxon>
        <taxon>Branchiostomatidae</taxon>
        <taxon>Branchiostoma</taxon>
    </lineage>
</organism>
<name>A0A6P4Y4A2_BRABE</name>
<comment type="subcellular location">
    <subcellularLocation>
        <location evidence="1">Mitochondrion inner membrane</location>
        <topology evidence="1">Single-pass membrane protein</topology>
    </subcellularLocation>
</comment>
<dbReference type="AlphaFoldDB" id="A0A6P4Y4A2"/>
<keyword evidence="9 14" id="KW-1133">Transmembrane helix</keyword>
<sequence length="123" mass="14350">MAASGGKPPMDSWRIFPDVTPEQMRAEAERQAIRGKLRAAMQEKLRDPYAVGNFEDPALTRWYYVRNHQFDNFKQTPKTSFLGIVFGIAPIAVLTWLFWTDRRKMKEDWRKGIGRNKASIINF</sequence>
<keyword evidence="15" id="KW-1185">Reference proteome</keyword>
<dbReference type="PANTHER" id="PTHR15469:SF0">
    <property type="entry name" value="NADH DEHYDROGENASE [UBIQUINONE] 1 BETA SUBCOMPLEX SUBUNIT 4"/>
    <property type="match status" value="1"/>
</dbReference>
<evidence type="ECO:0000256" key="14">
    <source>
        <dbReference type="SAM" id="Phobius"/>
    </source>
</evidence>
<protein>
    <recommendedName>
        <fullName evidence="3">NADH dehydrogenase [ubiquinone] 1 beta subcomplex subunit 4</fullName>
    </recommendedName>
    <alternativeName>
        <fullName evidence="12">Complex I-B15</fullName>
    </alternativeName>
    <alternativeName>
        <fullName evidence="13">NADH-ubiquinone oxidoreductase B15 subunit</fullName>
    </alternativeName>
</protein>
<keyword evidence="5" id="KW-0679">Respiratory chain</keyword>